<keyword evidence="2" id="KW-1185">Reference proteome</keyword>
<dbReference type="KEGG" id="nso:NIASO_12750"/>
<sequence>MILLIAQNLKQATYSALINKPESKRGKSFCRIFTFISSEFFKQAEQ</sequence>
<organism evidence="1 2">
    <name type="scientific">Niabella soli DSM 19437</name>
    <dbReference type="NCBI Taxonomy" id="929713"/>
    <lineage>
        <taxon>Bacteria</taxon>
        <taxon>Pseudomonadati</taxon>
        <taxon>Bacteroidota</taxon>
        <taxon>Chitinophagia</taxon>
        <taxon>Chitinophagales</taxon>
        <taxon>Chitinophagaceae</taxon>
        <taxon>Niabella</taxon>
    </lineage>
</organism>
<gene>
    <name evidence="1" type="ORF">NIASO_12750</name>
</gene>
<dbReference type="STRING" id="929713.NIASO_12750"/>
<dbReference type="AlphaFoldDB" id="W0F8M2"/>
<proteinExistence type="predicted"/>
<dbReference type="Proteomes" id="UP000003586">
    <property type="component" value="Chromosome"/>
</dbReference>
<dbReference type="HOGENOM" id="CLU_3186359_0_0_10"/>
<protein>
    <submittedName>
        <fullName evidence="1">Uncharacterized protein</fullName>
    </submittedName>
</protein>
<accession>W0F8M2</accession>
<evidence type="ECO:0000313" key="2">
    <source>
        <dbReference type="Proteomes" id="UP000003586"/>
    </source>
</evidence>
<dbReference type="EMBL" id="CP007035">
    <property type="protein sequence ID" value="AHF17701.1"/>
    <property type="molecule type" value="Genomic_DNA"/>
</dbReference>
<reference evidence="1 2" key="1">
    <citation type="submission" date="2013-12" db="EMBL/GenBank/DDBJ databases">
        <authorList>
            <consortium name="DOE Joint Genome Institute"/>
            <person name="Eisen J."/>
            <person name="Huntemann M."/>
            <person name="Han J."/>
            <person name="Chen A."/>
            <person name="Kyrpides N."/>
            <person name="Mavromatis K."/>
            <person name="Markowitz V."/>
            <person name="Palaniappan K."/>
            <person name="Ivanova N."/>
            <person name="Schaumberg A."/>
            <person name="Pati A."/>
            <person name="Liolios K."/>
            <person name="Nordberg H.P."/>
            <person name="Cantor M.N."/>
            <person name="Hua S.X."/>
            <person name="Woyke T."/>
        </authorList>
    </citation>
    <scope>NUCLEOTIDE SEQUENCE [LARGE SCALE GENOMIC DNA]</scope>
    <source>
        <strain evidence="2">DSM 19437</strain>
    </source>
</reference>
<name>W0F8M2_9BACT</name>
<evidence type="ECO:0000313" key="1">
    <source>
        <dbReference type="EMBL" id="AHF17701.1"/>
    </source>
</evidence>